<dbReference type="PROSITE" id="PS50111">
    <property type="entry name" value="CHEMOTAXIS_TRANSDUC_2"/>
    <property type="match status" value="1"/>
</dbReference>
<dbReference type="AlphaFoldDB" id="I4D3B8"/>
<protein>
    <submittedName>
        <fullName evidence="4">Methyl-accepting chemotaxis protein</fullName>
    </submittedName>
</protein>
<keyword evidence="5" id="KW-1185">Reference proteome</keyword>
<dbReference type="Gene3D" id="1.10.287.950">
    <property type="entry name" value="Methyl-accepting chemotaxis protein"/>
    <property type="match status" value="1"/>
</dbReference>
<dbReference type="OrthoDB" id="1674419at2"/>
<dbReference type="EMBL" id="CP003639">
    <property type="protein sequence ID" value="AFM40292.1"/>
    <property type="molecule type" value="Genomic_DNA"/>
</dbReference>
<name>I4D3B8_DESAJ</name>
<dbReference type="PANTHER" id="PTHR32089">
    <property type="entry name" value="METHYL-ACCEPTING CHEMOTAXIS PROTEIN MCPB"/>
    <property type="match status" value="1"/>
</dbReference>
<dbReference type="SUPFAM" id="SSF58104">
    <property type="entry name" value="Methyl-accepting chemotaxis protein (MCP) signaling domain"/>
    <property type="match status" value="1"/>
</dbReference>
<dbReference type="RefSeq" id="WP_014826299.1">
    <property type="nucleotide sequence ID" value="NC_018068.1"/>
</dbReference>
<dbReference type="GO" id="GO:0007165">
    <property type="term" value="P:signal transduction"/>
    <property type="evidence" value="ECO:0007669"/>
    <property type="project" value="UniProtKB-KW"/>
</dbReference>
<dbReference type="eggNOG" id="COG0840">
    <property type="taxonomic scope" value="Bacteria"/>
</dbReference>
<accession>I4D3B8</accession>
<dbReference type="STRING" id="646529.Desaci_1264"/>
<sequence>MIALAGIESCKTLAEFLVNLIPGGVVFGLVEKDTFVWVKASDSFAMDIFTVGNKLNDDTTTMQAIHEKKVLTQNIPRTVYGKRVSIVSIPVIDDNGDTVGAFSIAFPKLHPVAAAFNDFAPILAEMFHEGAFLYMSDLTKFAYTQPSRKFDMPTITVGKDLSEADVAYRVIKSKQPIIEDVDASRVGVPLNVANYPLVEDGDIVATIGIVTPKKTAGTLREMSENLENSLTGIAAAIEELSASAMEIHSNEEDLNSDIKEIINVSEKINEVSDFIKEIADETKMLGLNAAIEAARAGDAGRGFGVVAEEIRKLSAQSKSTVPKIKQLTDTIKQKVEEASEKSNRSLDASQGQAAASEEITASIEEITSMSGELNTIAKTL</sequence>
<dbReference type="KEGG" id="dai:Desaci_1264"/>
<feature type="domain" description="Methyl-accepting transducer" evidence="3">
    <location>
        <begin position="213"/>
        <end position="380"/>
    </location>
</feature>
<gene>
    <name evidence="4" type="ordered locus">Desaci_1264</name>
</gene>
<evidence type="ECO:0000256" key="1">
    <source>
        <dbReference type="ARBA" id="ARBA00023224"/>
    </source>
</evidence>
<dbReference type="InterPro" id="IPR004089">
    <property type="entry name" value="MCPsignal_dom"/>
</dbReference>
<dbReference type="GO" id="GO:0016020">
    <property type="term" value="C:membrane"/>
    <property type="evidence" value="ECO:0007669"/>
    <property type="project" value="InterPro"/>
</dbReference>
<proteinExistence type="predicted"/>
<dbReference type="SMART" id="SM00283">
    <property type="entry name" value="MA"/>
    <property type="match status" value="1"/>
</dbReference>
<evidence type="ECO:0000259" key="3">
    <source>
        <dbReference type="PROSITE" id="PS50111"/>
    </source>
</evidence>
<evidence type="ECO:0000256" key="2">
    <source>
        <dbReference type="PROSITE-ProRule" id="PRU00284"/>
    </source>
</evidence>
<organism evidence="4 5">
    <name type="scientific">Desulfosporosinus acidiphilus (strain DSM 22704 / JCM 16185 / SJ4)</name>
    <dbReference type="NCBI Taxonomy" id="646529"/>
    <lineage>
        <taxon>Bacteria</taxon>
        <taxon>Bacillati</taxon>
        <taxon>Bacillota</taxon>
        <taxon>Clostridia</taxon>
        <taxon>Eubacteriales</taxon>
        <taxon>Desulfitobacteriaceae</taxon>
        <taxon>Desulfosporosinus</taxon>
    </lineage>
</organism>
<dbReference type="Proteomes" id="UP000002892">
    <property type="component" value="Chromosome"/>
</dbReference>
<evidence type="ECO:0000313" key="4">
    <source>
        <dbReference type="EMBL" id="AFM40292.1"/>
    </source>
</evidence>
<reference evidence="4 5" key="1">
    <citation type="journal article" date="2012" name="J. Bacteriol.">
        <title>Complete genome sequences of Desulfosporosinus orientis DSM765T, Desulfosporosinus youngiae DSM17734T, Desulfosporosinus meridiei DSM13257T, and Desulfosporosinus acidiphilus DSM22704T.</title>
        <authorList>
            <person name="Pester M."/>
            <person name="Brambilla E."/>
            <person name="Alazard D."/>
            <person name="Rattei T."/>
            <person name="Weinmaier T."/>
            <person name="Han J."/>
            <person name="Lucas S."/>
            <person name="Lapidus A."/>
            <person name="Cheng J.F."/>
            <person name="Goodwin L."/>
            <person name="Pitluck S."/>
            <person name="Peters L."/>
            <person name="Ovchinnikova G."/>
            <person name="Teshima H."/>
            <person name="Detter J.C."/>
            <person name="Han C.S."/>
            <person name="Tapia R."/>
            <person name="Land M.L."/>
            <person name="Hauser L."/>
            <person name="Kyrpides N.C."/>
            <person name="Ivanova N.N."/>
            <person name="Pagani I."/>
            <person name="Huntmann M."/>
            <person name="Wei C.L."/>
            <person name="Davenport K.W."/>
            <person name="Daligault H."/>
            <person name="Chain P.S."/>
            <person name="Chen A."/>
            <person name="Mavromatis K."/>
            <person name="Markowitz V."/>
            <person name="Szeto E."/>
            <person name="Mikhailova N."/>
            <person name="Pati A."/>
            <person name="Wagner M."/>
            <person name="Woyke T."/>
            <person name="Ollivier B."/>
            <person name="Klenk H.P."/>
            <person name="Spring S."/>
            <person name="Loy A."/>
        </authorList>
    </citation>
    <scope>NUCLEOTIDE SEQUENCE [LARGE SCALE GENOMIC DNA]</scope>
    <source>
        <strain evidence="5">DSM 22704 / JCM 16185 / SJ4</strain>
    </source>
</reference>
<evidence type="ECO:0000313" key="5">
    <source>
        <dbReference type="Proteomes" id="UP000002892"/>
    </source>
</evidence>
<dbReference type="HOGENOM" id="CLU_043276_1_0_9"/>
<dbReference type="Pfam" id="PF00015">
    <property type="entry name" value="MCPsignal"/>
    <property type="match status" value="1"/>
</dbReference>
<dbReference type="PANTHER" id="PTHR32089:SF112">
    <property type="entry name" value="LYSOZYME-LIKE PROTEIN-RELATED"/>
    <property type="match status" value="1"/>
</dbReference>
<keyword evidence="1 2" id="KW-0807">Transducer</keyword>